<comment type="caution">
    <text evidence="7">The sequence shown here is derived from an EMBL/GenBank/DDBJ whole genome shotgun (WGS) entry which is preliminary data.</text>
</comment>
<keyword evidence="4 6" id="KW-0694">RNA-binding</keyword>
<dbReference type="CDD" id="cd00353">
    <property type="entry name" value="Ribosomal_S15p_S13e"/>
    <property type="match status" value="1"/>
</dbReference>
<dbReference type="Proteomes" id="UP000314251">
    <property type="component" value="Unassembled WGS sequence"/>
</dbReference>
<evidence type="ECO:0000256" key="4">
    <source>
        <dbReference type="HAMAP-Rule" id="MF_01343"/>
    </source>
</evidence>
<dbReference type="InterPro" id="IPR005290">
    <property type="entry name" value="Ribosomal_uS15_bac-type"/>
</dbReference>
<dbReference type="PROSITE" id="PS00362">
    <property type="entry name" value="RIBOSOMAL_S15"/>
    <property type="match status" value="1"/>
</dbReference>
<dbReference type="OrthoDB" id="9799262at2"/>
<dbReference type="SUPFAM" id="SSF47060">
    <property type="entry name" value="S15/NS1 RNA-binding domain"/>
    <property type="match status" value="1"/>
</dbReference>
<gene>
    <name evidence="4 7" type="primary">rpsO</name>
    <name evidence="7" type="ORF">FH607_025060</name>
</gene>
<evidence type="ECO:0000313" key="8">
    <source>
        <dbReference type="Proteomes" id="UP000314251"/>
    </source>
</evidence>
<dbReference type="InterPro" id="IPR009068">
    <property type="entry name" value="uS15_NS1_RNA-bd_sf"/>
</dbReference>
<keyword evidence="2 4" id="KW-0687">Ribonucleoprotein</keyword>
<comment type="subunit">
    <text evidence="3 4">Part of the 30S ribosomal subunit. Forms a bridge to the 50S subunit in the 70S ribosome, contacting the 23S rRNA.</text>
</comment>
<dbReference type="PANTHER" id="PTHR23321:SF26">
    <property type="entry name" value="SMALL RIBOSOMAL SUBUNIT PROTEIN US15M"/>
    <property type="match status" value="1"/>
</dbReference>
<dbReference type="Gene3D" id="6.10.250.3130">
    <property type="match status" value="1"/>
</dbReference>
<evidence type="ECO:0000256" key="5">
    <source>
        <dbReference type="RuleBase" id="RU003919"/>
    </source>
</evidence>
<dbReference type="RefSeq" id="WP_139672920.1">
    <property type="nucleotide sequence ID" value="NZ_VDLY02000018.1"/>
</dbReference>
<dbReference type="InterPro" id="IPR000589">
    <property type="entry name" value="Ribosomal_uS15"/>
</dbReference>
<dbReference type="GO" id="GO:0019843">
    <property type="term" value="F:rRNA binding"/>
    <property type="evidence" value="ECO:0007669"/>
    <property type="project" value="UniProtKB-UniRule"/>
</dbReference>
<dbReference type="GO" id="GO:0006412">
    <property type="term" value="P:translation"/>
    <property type="evidence" value="ECO:0007669"/>
    <property type="project" value="UniProtKB-UniRule"/>
</dbReference>
<evidence type="ECO:0000256" key="6">
    <source>
        <dbReference type="RuleBase" id="RU004524"/>
    </source>
</evidence>
<dbReference type="Gene3D" id="1.10.287.10">
    <property type="entry name" value="S15/NS1, RNA-binding"/>
    <property type="match status" value="1"/>
</dbReference>
<evidence type="ECO:0000256" key="1">
    <source>
        <dbReference type="ARBA" id="ARBA00022980"/>
    </source>
</evidence>
<dbReference type="FunFam" id="1.10.287.10:FF:000002">
    <property type="entry name" value="30S ribosomal protein S15"/>
    <property type="match status" value="1"/>
</dbReference>
<dbReference type="HAMAP" id="MF_01343_B">
    <property type="entry name" value="Ribosomal_uS15_B"/>
    <property type="match status" value="1"/>
</dbReference>
<comment type="similarity">
    <text evidence="4 5">Belongs to the universal ribosomal protein uS15 family.</text>
</comment>
<dbReference type="GO" id="GO:0003735">
    <property type="term" value="F:structural constituent of ribosome"/>
    <property type="evidence" value="ECO:0007669"/>
    <property type="project" value="InterPro"/>
</dbReference>
<evidence type="ECO:0000256" key="2">
    <source>
        <dbReference type="ARBA" id="ARBA00023274"/>
    </source>
</evidence>
<evidence type="ECO:0000256" key="3">
    <source>
        <dbReference type="ARBA" id="ARBA00064542"/>
    </source>
</evidence>
<keyword evidence="4 6" id="KW-0699">rRNA-binding</keyword>
<dbReference type="GO" id="GO:0022627">
    <property type="term" value="C:cytosolic small ribosomal subunit"/>
    <property type="evidence" value="ECO:0007669"/>
    <property type="project" value="TreeGrafter"/>
</dbReference>
<comment type="function">
    <text evidence="4 6">One of the primary rRNA binding proteins, it binds directly to 16S rRNA where it helps nucleate assembly of the platform of the 30S subunit by binding and bridging several RNA helices of the 16S rRNA.</text>
</comment>
<dbReference type="PANTHER" id="PTHR23321">
    <property type="entry name" value="RIBOSOMAL PROTEIN S15, BACTERIAL AND ORGANELLAR"/>
    <property type="match status" value="1"/>
</dbReference>
<name>A0A5N5ZZG4_9ACTN</name>
<accession>A0A5N5ZZG4</accession>
<proteinExistence type="inferred from homology"/>
<dbReference type="EMBL" id="VDLY02000018">
    <property type="protein sequence ID" value="KAB8161645.1"/>
    <property type="molecule type" value="Genomic_DNA"/>
</dbReference>
<evidence type="ECO:0000313" key="7">
    <source>
        <dbReference type="EMBL" id="KAB8161645.1"/>
    </source>
</evidence>
<dbReference type="AlphaFoldDB" id="A0A5N5ZZG4"/>
<reference evidence="7" key="1">
    <citation type="submission" date="2019-10" db="EMBL/GenBank/DDBJ databases">
        <title>Nonomuraea sp. nov., isolated from Phyllanthus amarus.</title>
        <authorList>
            <person name="Klykleung N."/>
            <person name="Tanasupawat S."/>
        </authorList>
    </citation>
    <scope>NUCLEOTIDE SEQUENCE [LARGE SCALE GENOMIC DNA]</scope>
    <source>
        <strain evidence="7">3MP-10</strain>
    </source>
</reference>
<organism evidence="7 8">
    <name type="scientific">Streptomyces mimosae</name>
    <dbReference type="NCBI Taxonomy" id="2586635"/>
    <lineage>
        <taxon>Bacteria</taxon>
        <taxon>Bacillati</taxon>
        <taxon>Actinomycetota</taxon>
        <taxon>Actinomycetes</taxon>
        <taxon>Kitasatosporales</taxon>
        <taxon>Streptomycetaceae</taxon>
        <taxon>Streptomyces</taxon>
    </lineage>
</organism>
<keyword evidence="1 4" id="KW-0689">Ribosomal protein</keyword>
<dbReference type="SMART" id="SM01387">
    <property type="entry name" value="Ribosomal_S15"/>
    <property type="match status" value="1"/>
</dbReference>
<sequence length="96" mass="10837">MSSLDAATKQKIIAEFATKEGDTGSPEVQVALLTRRISDLTEHLKKHKHDHHSRRGLLLLVGQRRRLLQYLASKDIARFRTLVERLGIRRGAAGAR</sequence>
<protein>
    <recommendedName>
        <fullName evidence="4">Small ribosomal subunit protein uS15</fullName>
    </recommendedName>
</protein>
<dbReference type="NCBIfam" id="TIGR00952">
    <property type="entry name" value="S15_bact"/>
    <property type="match status" value="1"/>
</dbReference>
<comment type="function">
    <text evidence="4">Forms an intersubunit bridge (bridge B4) with the 23S rRNA of the 50S subunit in the ribosome.</text>
</comment>
<dbReference type="Pfam" id="PF00312">
    <property type="entry name" value="Ribosomal_S15"/>
    <property type="match status" value="1"/>
</dbReference>
<keyword evidence="8" id="KW-1185">Reference proteome</keyword>